<feature type="transmembrane region" description="Helical" evidence="1">
    <location>
        <begin position="174"/>
        <end position="192"/>
    </location>
</feature>
<dbReference type="SUPFAM" id="SSF103473">
    <property type="entry name" value="MFS general substrate transporter"/>
    <property type="match status" value="1"/>
</dbReference>
<evidence type="ECO:0000313" key="3">
    <source>
        <dbReference type="Proteomes" id="UP000267535"/>
    </source>
</evidence>
<dbReference type="InterPro" id="IPR036259">
    <property type="entry name" value="MFS_trans_sf"/>
</dbReference>
<feature type="transmembrane region" description="Helical" evidence="1">
    <location>
        <begin position="297"/>
        <end position="315"/>
    </location>
</feature>
<feature type="transmembrane region" description="Helical" evidence="1">
    <location>
        <begin position="149"/>
        <end position="168"/>
    </location>
</feature>
<name>A0A3P1SKI9_9GAMM</name>
<sequence length="442" mass="50188">MTSIARNFFQFAGAHSLLIGLLPFFIPVLLLKQGNSIEVIALFIALTGLSFIFSLKLWERIYHQANWRLITAVSFITEIMLVAALLFITDNNTLLIIAALLNGVYNCFYWTTQRVMFSTMTAESTQHSDTDKSEQPSANHHTGRHFGNFQIVVVILLKLGILISAFLLEGGYEFQLWLLSTLISGSAMLWFLRADNSATFVGINRCLAMENSSEVADTNNQSQSIFHFKDKHNSAVVFYLDGVFLFLESYFWIISLYYITQENVKQLGLIVVLLTVFLSVIFFLLKNRIDVMNRNKVYIVAVIFYAASWLLRSTLDTSLPDYWVYPAILLIAFLTTFFRLSFNKRFFDNARQQRPLNYLLAKSYLSQTGIVIFYSLIALLALYFEDAQSALSSTYLILTPIALIYLVYSVPKGAENKTNTEAKIITPASASTQNLQLSKTEN</sequence>
<feature type="transmembrane region" description="Helical" evidence="1">
    <location>
        <begin position="94"/>
        <end position="111"/>
    </location>
</feature>
<accession>A0A3P1SKI9</accession>
<feature type="transmembrane region" description="Helical" evidence="1">
    <location>
        <begin position="322"/>
        <end position="342"/>
    </location>
</feature>
<keyword evidence="1" id="KW-0472">Membrane</keyword>
<keyword evidence="3" id="KW-1185">Reference proteome</keyword>
<evidence type="ECO:0008006" key="4">
    <source>
        <dbReference type="Google" id="ProtNLM"/>
    </source>
</evidence>
<proteinExistence type="predicted"/>
<keyword evidence="1" id="KW-1133">Transmembrane helix</keyword>
<dbReference type="Proteomes" id="UP000267535">
    <property type="component" value="Unassembled WGS sequence"/>
</dbReference>
<comment type="caution">
    <text evidence="2">The sequence shown here is derived from an EMBL/GenBank/DDBJ whole genome shotgun (WGS) entry which is preliminary data.</text>
</comment>
<gene>
    <name evidence="2" type="ORF">EHS89_17380</name>
</gene>
<feature type="transmembrane region" description="Helical" evidence="1">
    <location>
        <begin position="37"/>
        <end position="55"/>
    </location>
</feature>
<dbReference type="EMBL" id="RQXV01000011">
    <property type="protein sequence ID" value="RRC97606.1"/>
    <property type="molecule type" value="Genomic_DNA"/>
</dbReference>
<feature type="transmembrane region" description="Helical" evidence="1">
    <location>
        <begin position="67"/>
        <end position="88"/>
    </location>
</feature>
<feature type="transmembrane region" description="Helical" evidence="1">
    <location>
        <begin position="12"/>
        <end position="31"/>
    </location>
</feature>
<protein>
    <recommendedName>
        <fullName evidence="4">MFS transporter</fullName>
    </recommendedName>
</protein>
<organism evidence="2 3">
    <name type="scientific">Amphritea balenae</name>
    <dbReference type="NCBI Taxonomy" id="452629"/>
    <lineage>
        <taxon>Bacteria</taxon>
        <taxon>Pseudomonadati</taxon>
        <taxon>Pseudomonadota</taxon>
        <taxon>Gammaproteobacteria</taxon>
        <taxon>Oceanospirillales</taxon>
        <taxon>Oceanospirillaceae</taxon>
        <taxon>Amphritea</taxon>
    </lineage>
</organism>
<feature type="transmembrane region" description="Helical" evidence="1">
    <location>
        <begin position="266"/>
        <end position="285"/>
    </location>
</feature>
<feature type="transmembrane region" description="Helical" evidence="1">
    <location>
        <begin position="236"/>
        <end position="260"/>
    </location>
</feature>
<dbReference type="AlphaFoldDB" id="A0A3P1SKI9"/>
<evidence type="ECO:0000313" key="2">
    <source>
        <dbReference type="EMBL" id="RRC97606.1"/>
    </source>
</evidence>
<feature type="transmembrane region" description="Helical" evidence="1">
    <location>
        <begin position="390"/>
        <end position="408"/>
    </location>
</feature>
<feature type="transmembrane region" description="Helical" evidence="1">
    <location>
        <begin position="363"/>
        <end position="384"/>
    </location>
</feature>
<dbReference type="Gene3D" id="1.20.1250.20">
    <property type="entry name" value="MFS general substrate transporter like domains"/>
    <property type="match status" value="1"/>
</dbReference>
<dbReference type="OrthoDB" id="6211049at2"/>
<evidence type="ECO:0000256" key="1">
    <source>
        <dbReference type="SAM" id="Phobius"/>
    </source>
</evidence>
<reference evidence="2 3" key="1">
    <citation type="submission" date="2018-11" db="EMBL/GenBank/DDBJ databases">
        <title>The draft genome sequence of Amphritea balenae JAMM 1525T.</title>
        <authorList>
            <person name="Fang Z."/>
            <person name="Zhang Y."/>
            <person name="Han X."/>
        </authorList>
    </citation>
    <scope>NUCLEOTIDE SEQUENCE [LARGE SCALE GENOMIC DNA]</scope>
    <source>
        <strain evidence="2 3">JAMM 1525</strain>
    </source>
</reference>
<keyword evidence="1" id="KW-0812">Transmembrane</keyword>
<dbReference type="RefSeq" id="WP_124927445.1">
    <property type="nucleotide sequence ID" value="NZ_BMOH01000004.1"/>
</dbReference>